<reference evidence="2 3" key="1">
    <citation type="submission" date="2014-09" db="EMBL/GenBank/DDBJ databases">
        <title>Draft Genome Sequence of Draconibacterium sp. JN14CK-3.</title>
        <authorList>
            <person name="Dong C."/>
            <person name="Lai Q."/>
            <person name="Shao Z."/>
        </authorList>
    </citation>
    <scope>NUCLEOTIDE SEQUENCE [LARGE SCALE GENOMIC DNA]</scope>
    <source>
        <strain evidence="2 3">JN14CK-3</strain>
    </source>
</reference>
<feature type="chain" id="PRO_5002331214" evidence="1">
    <location>
        <begin position="20"/>
        <end position="169"/>
    </location>
</feature>
<dbReference type="RefSeq" id="WP_045026373.1">
    <property type="nucleotide sequence ID" value="NZ_JRHC01000001.1"/>
</dbReference>
<proteinExistence type="predicted"/>
<evidence type="ECO:0000313" key="3">
    <source>
        <dbReference type="Proteomes" id="UP000032544"/>
    </source>
</evidence>
<feature type="signal peptide" evidence="1">
    <location>
        <begin position="1"/>
        <end position="19"/>
    </location>
</feature>
<dbReference type="STRING" id="1544798.LH29_05245"/>
<sequence>MKILTIIFAVLLSASTLCAQESFTVPQLTPEQETEVLYNHVYAYFAAGLSMAKEKGVSPEAYGEYIGEQFKVFWDPESGFPFFVNQIMFILQGVNPYSEMKIVEQNEKMIRFTMSNMNKLFIQGPAYGISYNEFLACSDGLLKTVANHMKTNFSYKDTDGLYEVTLTAK</sequence>
<dbReference type="AlphaFoldDB" id="A0A0D8JD14"/>
<evidence type="ECO:0000256" key="1">
    <source>
        <dbReference type="SAM" id="SignalP"/>
    </source>
</evidence>
<dbReference type="Proteomes" id="UP000032544">
    <property type="component" value="Unassembled WGS sequence"/>
</dbReference>
<dbReference type="OrthoDB" id="3171346at2"/>
<evidence type="ECO:0000313" key="2">
    <source>
        <dbReference type="EMBL" id="KJF44845.1"/>
    </source>
</evidence>
<name>A0A0D8JD14_9BACT</name>
<dbReference type="EMBL" id="JRHC01000001">
    <property type="protein sequence ID" value="KJF44845.1"/>
    <property type="molecule type" value="Genomic_DNA"/>
</dbReference>
<accession>A0A0D8JD14</accession>
<keyword evidence="3" id="KW-1185">Reference proteome</keyword>
<gene>
    <name evidence="2" type="ORF">LH29_05245</name>
</gene>
<comment type="caution">
    <text evidence="2">The sequence shown here is derived from an EMBL/GenBank/DDBJ whole genome shotgun (WGS) entry which is preliminary data.</text>
</comment>
<protein>
    <submittedName>
        <fullName evidence="2">Uncharacterized protein</fullName>
    </submittedName>
</protein>
<organism evidence="2 3">
    <name type="scientific">Draconibacterium sediminis</name>
    <dbReference type="NCBI Taxonomy" id="1544798"/>
    <lineage>
        <taxon>Bacteria</taxon>
        <taxon>Pseudomonadati</taxon>
        <taxon>Bacteroidota</taxon>
        <taxon>Bacteroidia</taxon>
        <taxon>Marinilabiliales</taxon>
        <taxon>Prolixibacteraceae</taxon>
        <taxon>Draconibacterium</taxon>
    </lineage>
</organism>
<keyword evidence="1" id="KW-0732">Signal</keyword>